<evidence type="ECO:0000259" key="9">
    <source>
        <dbReference type="PROSITE" id="PS50850"/>
    </source>
</evidence>
<feature type="transmembrane region" description="Helical" evidence="8">
    <location>
        <begin position="242"/>
        <end position="260"/>
    </location>
</feature>
<evidence type="ECO:0000256" key="3">
    <source>
        <dbReference type="ARBA" id="ARBA00022475"/>
    </source>
</evidence>
<keyword evidence="11" id="KW-1185">Reference proteome</keyword>
<keyword evidence="3" id="KW-1003">Cell membrane</keyword>
<evidence type="ECO:0000256" key="6">
    <source>
        <dbReference type="ARBA" id="ARBA00022989"/>
    </source>
</evidence>
<comment type="subcellular location">
    <subcellularLocation>
        <location evidence="1">Cell membrane</location>
        <topology evidence="1">Multi-pass membrane protein</topology>
    </subcellularLocation>
</comment>
<proteinExistence type="predicted"/>
<reference evidence="10 11" key="1">
    <citation type="submission" date="2024-05" db="EMBL/GenBank/DDBJ databases">
        <title>Sinomonas sp. nov., isolated from a waste landfill.</title>
        <authorList>
            <person name="Zhao Y."/>
        </authorList>
    </citation>
    <scope>NUCLEOTIDE SEQUENCE [LARGE SCALE GENOMIC DNA]</scope>
    <source>
        <strain evidence="10 11">CCTCC AB2014300</strain>
    </source>
</reference>
<dbReference type="Pfam" id="PF00083">
    <property type="entry name" value="Sugar_tr"/>
    <property type="match status" value="2"/>
</dbReference>
<sequence length="429" mass="45361">MTAPPALTAPPRATADQRRTLLATGLGNALEWFDWGIYSSFAIFFAPQVFNPQDPLAALLGAMAIFAVGFIARPVGGWLFGALADRRGRRATMLLTVALASVGSLLIAIVPTYQTAGVLAAVVLLAARLIQGLAHGGEAPSAQTYLSEMAPKERRGLWSSLIYFSGTLGICAGLLLGVLLGLILPKAEMAAWGWRLPFVIGAALGLYTLIARSRMPETEVFSHAAAGSREQLWTAIRDNWRSALRVVGLSVGATVCYYVWSVSVVQQAVVVHRMDPTLALMASVASNLVLVATLPFWGIFSDRFGRRPAAMIGTGVPMLLFIPLSSMVGGTFLSVFVPATVILVFMGAVLASSPALMAELFPTRIRTVGVAVPYSVAVAVFGGTAPYLQPWANAAFGPGVFAAYVILLLAISTAVASRLPETKGRDLRA</sequence>
<organism evidence="10 11">
    <name type="scientific">Sinomonas halotolerans</name>
    <dbReference type="NCBI Taxonomy" id="1644133"/>
    <lineage>
        <taxon>Bacteria</taxon>
        <taxon>Bacillati</taxon>
        <taxon>Actinomycetota</taxon>
        <taxon>Actinomycetes</taxon>
        <taxon>Micrococcales</taxon>
        <taxon>Micrococcaceae</taxon>
        <taxon>Sinomonas</taxon>
    </lineage>
</organism>
<feature type="transmembrane region" description="Helical" evidence="8">
    <location>
        <begin position="56"/>
        <end position="80"/>
    </location>
</feature>
<accession>A0ABU9WXR2</accession>
<dbReference type="RefSeq" id="WP_345883663.1">
    <property type="nucleotide sequence ID" value="NZ_JBDFRB010000003.1"/>
</dbReference>
<dbReference type="PROSITE" id="PS00217">
    <property type="entry name" value="SUGAR_TRANSPORT_2"/>
    <property type="match status" value="1"/>
</dbReference>
<dbReference type="InterPro" id="IPR036259">
    <property type="entry name" value="MFS_trans_sf"/>
</dbReference>
<evidence type="ECO:0000256" key="1">
    <source>
        <dbReference type="ARBA" id="ARBA00004651"/>
    </source>
</evidence>
<keyword evidence="6 8" id="KW-1133">Transmembrane helix</keyword>
<feature type="transmembrane region" description="Helical" evidence="8">
    <location>
        <begin position="368"/>
        <end position="388"/>
    </location>
</feature>
<dbReference type="PROSITE" id="PS50850">
    <property type="entry name" value="MFS"/>
    <property type="match status" value="1"/>
</dbReference>
<feature type="transmembrane region" description="Helical" evidence="8">
    <location>
        <begin position="335"/>
        <end position="356"/>
    </location>
</feature>
<feature type="transmembrane region" description="Helical" evidence="8">
    <location>
        <begin position="309"/>
        <end position="329"/>
    </location>
</feature>
<evidence type="ECO:0000256" key="5">
    <source>
        <dbReference type="ARBA" id="ARBA00022847"/>
    </source>
</evidence>
<comment type="caution">
    <text evidence="10">The sequence shown here is derived from an EMBL/GenBank/DDBJ whole genome shotgun (WGS) entry which is preliminary data.</text>
</comment>
<dbReference type="Proteomes" id="UP001422074">
    <property type="component" value="Unassembled WGS sequence"/>
</dbReference>
<dbReference type="PANTHER" id="PTHR43528:SF1">
    <property type="entry name" value="ALPHA-KETOGLUTARATE PERMEASE"/>
    <property type="match status" value="1"/>
</dbReference>
<dbReference type="InterPro" id="IPR051084">
    <property type="entry name" value="H+-coupled_symporters"/>
</dbReference>
<feature type="transmembrane region" description="Helical" evidence="8">
    <location>
        <begin position="92"/>
        <end position="110"/>
    </location>
</feature>
<dbReference type="InterPro" id="IPR020846">
    <property type="entry name" value="MFS_dom"/>
</dbReference>
<feature type="transmembrane region" description="Helical" evidence="8">
    <location>
        <begin position="116"/>
        <end position="136"/>
    </location>
</feature>
<evidence type="ECO:0000256" key="7">
    <source>
        <dbReference type="ARBA" id="ARBA00023136"/>
    </source>
</evidence>
<feature type="domain" description="Major facilitator superfamily (MFS) profile" evidence="9">
    <location>
        <begin position="20"/>
        <end position="423"/>
    </location>
</feature>
<feature type="transmembrane region" description="Helical" evidence="8">
    <location>
        <begin position="157"/>
        <end position="184"/>
    </location>
</feature>
<keyword evidence="7 8" id="KW-0472">Membrane</keyword>
<dbReference type="EMBL" id="JBDFRB010000003">
    <property type="protein sequence ID" value="MEN2743984.1"/>
    <property type="molecule type" value="Genomic_DNA"/>
</dbReference>
<evidence type="ECO:0000256" key="4">
    <source>
        <dbReference type="ARBA" id="ARBA00022692"/>
    </source>
</evidence>
<dbReference type="Gene3D" id="1.20.1250.20">
    <property type="entry name" value="MFS general substrate transporter like domains"/>
    <property type="match status" value="2"/>
</dbReference>
<feature type="transmembrane region" description="Helical" evidence="8">
    <location>
        <begin position="190"/>
        <end position="210"/>
    </location>
</feature>
<evidence type="ECO:0000313" key="11">
    <source>
        <dbReference type="Proteomes" id="UP001422074"/>
    </source>
</evidence>
<protein>
    <submittedName>
        <fullName evidence="10">MFS transporter</fullName>
    </submittedName>
</protein>
<evidence type="ECO:0000313" key="10">
    <source>
        <dbReference type="EMBL" id="MEN2743984.1"/>
    </source>
</evidence>
<evidence type="ECO:0000256" key="2">
    <source>
        <dbReference type="ARBA" id="ARBA00022448"/>
    </source>
</evidence>
<dbReference type="InterPro" id="IPR005828">
    <property type="entry name" value="MFS_sugar_transport-like"/>
</dbReference>
<dbReference type="InterPro" id="IPR005829">
    <property type="entry name" value="Sugar_transporter_CS"/>
</dbReference>
<dbReference type="PANTHER" id="PTHR43528">
    <property type="entry name" value="ALPHA-KETOGLUTARATE PERMEASE"/>
    <property type="match status" value="1"/>
</dbReference>
<feature type="transmembrane region" description="Helical" evidence="8">
    <location>
        <begin position="400"/>
        <end position="419"/>
    </location>
</feature>
<name>A0ABU9WXR2_9MICC</name>
<feature type="transmembrane region" description="Helical" evidence="8">
    <location>
        <begin position="32"/>
        <end position="50"/>
    </location>
</feature>
<evidence type="ECO:0000256" key="8">
    <source>
        <dbReference type="SAM" id="Phobius"/>
    </source>
</evidence>
<feature type="transmembrane region" description="Helical" evidence="8">
    <location>
        <begin position="280"/>
        <end position="300"/>
    </location>
</feature>
<dbReference type="SUPFAM" id="SSF103473">
    <property type="entry name" value="MFS general substrate transporter"/>
    <property type="match status" value="1"/>
</dbReference>
<gene>
    <name evidence="10" type="ORF">ABCQ75_05455</name>
</gene>
<keyword evidence="2" id="KW-0813">Transport</keyword>
<keyword evidence="5" id="KW-0769">Symport</keyword>
<keyword evidence="4 8" id="KW-0812">Transmembrane</keyword>